<keyword evidence="1" id="KW-0732">Signal</keyword>
<name>A0A7C9HU77_9DEIO</name>
<evidence type="ECO:0000313" key="3">
    <source>
        <dbReference type="Proteomes" id="UP000483286"/>
    </source>
</evidence>
<sequence>MLTALLVLASASAAPVSMSCAAAERGATVAVQPGLSLSLKLQASQLTVHFAGRTSVLSTFPCRQGLEQEFVPVILQDLNFDGLSDLAVLDGIGYGGVNVYYRLYYVDKANQTLRASQLDPVEMSQLTADPLSRTLQYSHKSGPGYRVMTLCPLPLEKDFFVCRATDLNPKAQFADDWDYTWYDSQGRPVFTHPARIGTDSRPELFTVVRKTFFAPAPGAKVGRSYVIAGDQVEVLELRSEWAYAKFKNGQGRATVGWLLRRDLRP</sequence>
<accession>A0A7C9HU77</accession>
<dbReference type="InterPro" id="IPR058087">
    <property type="entry name" value="XAC2610_dom"/>
</dbReference>
<evidence type="ECO:0008006" key="4">
    <source>
        <dbReference type="Google" id="ProtNLM"/>
    </source>
</evidence>
<proteinExistence type="predicted"/>
<evidence type="ECO:0000256" key="1">
    <source>
        <dbReference type="SAM" id="SignalP"/>
    </source>
</evidence>
<dbReference type="AlphaFoldDB" id="A0A7C9HU77"/>
<comment type="caution">
    <text evidence="2">The sequence shown here is derived from an EMBL/GenBank/DDBJ whole genome shotgun (WGS) entry which is preliminary data.</text>
</comment>
<feature type="chain" id="PRO_5028932232" description="SH3b domain-containing protein" evidence="1">
    <location>
        <begin position="23"/>
        <end position="265"/>
    </location>
</feature>
<gene>
    <name evidence="2" type="ORF">GO986_20750</name>
</gene>
<dbReference type="EMBL" id="WQLB01000045">
    <property type="protein sequence ID" value="MVN89169.1"/>
    <property type="molecule type" value="Genomic_DNA"/>
</dbReference>
<keyword evidence="3" id="KW-1185">Reference proteome</keyword>
<organism evidence="2 3">
    <name type="scientific">Deinococcus arboris</name>
    <dbReference type="NCBI Taxonomy" id="2682977"/>
    <lineage>
        <taxon>Bacteria</taxon>
        <taxon>Thermotogati</taxon>
        <taxon>Deinococcota</taxon>
        <taxon>Deinococci</taxon>
        <taxon>Deinococcales</taxon>
        <taxon>Deinococcaceae</taxon>
        <taxon>Deinococcus</taxon>
    </lineage>
</organism>
<evidence type="ECO:0000313" key="2">
    <source>
        <dbReference type="EMBL" id="MVN89169.1"/>
    </source>
</evidence>
<dbReference type="Proteomes" id="UP000483286">
    <property type="component" value="Unassembled WGS sequence"/>
</dbReference>
<protein>
    <recommendedName>
        <fullName evidence="4">SH3b domain-containing protein</fullName>
    </recommendedName>
</protein>
<reference evidence="2 3" key="1">
    <citation type="submission" date="2019-12" db="EMBL/GenBank/DDBJ databases">
        <title>Deinococcus sp. HMF7620 Genome sequencing and assembly.</title>
        <authorList>
            <person name="Kang H."/>
            <person name="Kim H."/>
            <person name="Joh K."/>
        </authorList>
    </citation>
    <scope>NUCLEOTIDE SEQUENCE [LARGE SCALE GENOMIC DNA]</scope>
    <source>
        <strain evidence="2 3">HMF7620</strain>
    </source>
</reference>
<feature type="signal peptide" evidence="1">
    <location>
        <begin position="1"/>
        <end position="22"/>
    </location>
</feature>
<dbReference type="NCBIfam" id="NF047539">
    <property type="entry name" value="XAC2610_fam"/>
    <property type="match status" value="1"/>
</dbReference>
<dbReference type="RefSeq" id="WP_157461430.1">
    <property type="nucleotide sequence ID" value="NZ_WQLB01000045.1"/>
</dbReference>